<reference evidence="3 4" key="1">
    <citation type="journal article" date="2021" name="Nat. Plants">
        <title>The Taxus genome provides insights into paclitaxel biosynthesis.</title>
        <authorList>
            <person name="Xiong X."/>
            <person name="Gou J."/>
            <person name="Liao Q."/>
            <person name="Li Y."/>
            <person name="Zhou Q."/>
            <person name="Bi G."/>
            <person name="Li C."/>
            <person name="Du R."/>
            <person name="Wang X."/>
            <person name="Sun T."/>
            <person name="Guo L."/>
            <person name="Liang H."/>
            <person name="Lu P."/>
            <person name="Wu Y."/>
            <person name="Zhang Z."/>
            <person name="Ro D.K."/>
            <person name="Shang Y."/>
            <person name="Huang S."/>
            <person name="Yan J."/>
        </authorList>
    </citation>
    <scope>NUCLEOTIDE SEQUENCE [LARGE SCALE GENOMIC DNA]</scope>
    <source>
        <strain evidence="3">Ta-2019</strain>
    </source>
</reference>
<gene>
    <name evidence="3" type="ORF">KI387_020087</name>
</gene>
<keyword evidence="1" id="KW-0560">Oxidoreductase</keyword>
<dbReference type="Gene3D" id="3.60.130.10">
    <property type="entry name" value="Clavaminate synthase-like"/>
    <property type="match status" value="1"/>
</dbReference>
<feature type="domain" description="TauD/TfdA-like" evidence="2">
    <location>
        <begin position="2"/>
        <end position="61"/>
    </location>
</feature>
<comment type="caution">
    <text evidence="3">The sequence shown here is derived from an EMBL/GenBank/DDBJ whole genome shotgun (WGS) entry which is preliminary data.</text>
</comment>
<dbReference type="EMBL" id="JAHRHJ020000004">
    <property type="protein sequence ID" value="KAH9318318.1"/>
    <property type="molecule type" value="Genomic_DNA"/>
</dbReference>
<dbReference type="SUPFAM" id="SSF51197">
    <property type="entry name" value="Clavaminate synthase-like"/>
    <property type="match status" value="1"/>
</dbReference>
<organism evidence="3 4">
    <name type="scientific">Taxus chinensis</name>
    <name type="common">Chinese yew</name>
    <name type="synonym">Taxus wallichiana var. chinensis</name>
    <dbReference type="NCBI Taxonomy" id="29808"/>
    <lineage>
        <taxon>Eukaryota</taxon>
        <taxon>Viridiplantae</taxon>
        <taxon>Streptophyta</taxon>
        <taxon>Embryophyta</taxon>
        <taxon>Tracheophyta</taxon>
        <taxon>Spermatophyta</taxon>
        <taxon>Pinopsida</taxon>
        <taxon>Pinidae</taxon>
        <taxon>Conifers II</taxon>
        <taxon>Cupressales</taxon>
        <taxon>Taxaceae</taxon>
        <taxon>Taxus</taxon>
    </lineage>
</organism>
<sequence length="92" mass="10657">FEEFPSKILFFCEIAPPEGGQTAIVQSHKITARMEEKFPELVAKLEKEGLFYCSTYFQDDHPDLFLKGWQTLFHSRDKNEAEKKAAECLKAK</sequence>
<dbReference type="Pfam" id="PF02668">
    <property type="entry name" value="TauD"/>
    <property type="match status" value="1"/>
</dbReference>
<dbReference type="InterPro" id="IPR042098">
    <property type="entry name" value="TauD-like_sf"/>
</dbReference>
<protein>
    <recommendedName>
        <fullName evidence="2">TauD/TfdA-like domain-containing protein</fullName>
    </recommendedName>
</protein>
<name>A0AA38LB88_TAXCH</name>
<dbReference type="PANTHER" id="PTHR10696">
    <property type="entry name" value="GAMMA-BUTYROBETAINE HYDROXYLASE-RELATED"/>
    <property type="match status" value="1"/>
</dbReference>
<evidence type="ECO:0000256" key="1">
    <source>
        <dbReference type="ARBA" id="ARBA00023002"/>
    </source>
</evidence>
<dbReference type="Proteomes" id="UP000824469">
    <property type="component" value="Unassembled WGS sequence"/>
</dbReference>
<keyword evidence="4" id="KW-1185">Reference proteome</keyword>
<evidence type="ECO:0000259" key="2">
    <source>
        <dbReference type="Pfam" id="PF02668"/>
    </source>
</evidence>
<accession>A0AA38LB88</accession>
<evidence type="ECO:0000313" key="4">
    <source>
        <dbReference type="Proteomes" id="UP000824469"/>
    </source>
</evidence>
<dbReference type="InterPro" id="IPR050411">
    <property type="entry name" value="AlphaKG_dependent_hydroxylases"/>
</dbReference>
<dbReference type="InterPro" id="IPR003819">
    <property type="entry name" value="TauD/TfdA-like"/>
</dbReference>
<dbReference type="OMA" id="IVQSHKI"/>
<dbReference type="AlphaFoldDB" id="A0AA38LB88"/>
<dbReference type="PANTHER" id="PTHR10696:SF21">
    <property type="entry name" value="TAUD_TFDA-LIKE DOMAIN-CONTAINING PROTEIN"/>
    <property type="match status" value="1"/>
</dbReference>
<evidence type="ECO:0000313" key="3">
    <source>
        <dbReference type="EMBL" id="KAH9318318.1"/>
    </source>
</evidence>
<feature type="non-terminal residue" evidence="3">
    <location>
        <position position="1"/>
    </location>
</feature>
<dbReference type="GO" id="GO:0016491">
    <property type="term" value="F:oxidoreductase activity"/>
    <property type="evidence" value="ECO:0007669"/>
    <property type="project" value="UniProtKB-KW"/>
</dbReference>
<feature type="non-terminal residue" evidence="3">
    <location>
        <position position="92"/>
    </location>
</feature>
<proteinExistence type="predicted"/>